<dbReference type="AlphaFoldDB" id="A0A839QHD0"/>
<dbReference type="SUPFAM" id="SSF103473">
    <property type="entry name" value="MFS general substrate transporter"/>
    <property type="match status" value="1"/>
</dbReference>
<name>A0A839QHD0_9MICC</name>
<evidence type="ECO:0000313" key="3">
    <source>
        <dbReference type="Proteomes" id="UP000523000"/>
    </source>
</evidence>
<evidence type="ECO:0000256" key="1">
    <source>
        <dbReference type="SAM" id="Phobius"/>
    </source>
</evidence>
<organism evidence="2 3">
    <name type="scientific">Paeniglutamicibacter cryotolerans</name>
    <dbReference type="NCBI Taxonomy" id="670079"/>
    <lineage>
        <taxon>Bacteria</taxon>
        <taxon>Bacillati</taxon>
        <taxon>Actinomycetota</taxon>
        <taxon>Actinomycetes</taxon>
        <taxon>Micrococcales</taxon>
        <taxon>Micrococcaceae</taxon>
        <taxon>Paeniglutamicibacter</taxon>
    </lineage>
</organism>
<comment type="caution">
    <text evidence="2">The sequence shown here is derived from an EMBL/GenBank/DDBJ whole genome shotgun (WGS) entry which is preliminary data.</text>
</comment>
<dbReference type="InterPro" id="IPR036259">
    <property type="entry name" value="MFS_trans_sf"/>
</dbReference>
<evidence type="ECO:0000313" key="2">
    <source>
        <dbReference type="EMBL" id="MBB2995300.1"/>
    </source>
</evidence>
<keyword evidence="1" id="KW-0812">Transmembrane</keyword>
<keyword evidence="3" id="KW-1185">Reference proteome</keyword>
<dbReference type="Proteomes" id="UP000523000">
    <property type="component" value="Unassembled WGS sequence"/>
</dbReference>
<dbReference type="Gene3D" id="1.20.1250.20">
    <property type="entry name" value="MFS general substrate transporter like domains"/>
    <property type="match status" value="1"/>
</dbReference>
<keyword evidence="1" id="KW-0472">Membrane</keyword>
<accession>A0A839QHD0</accession>
<proteinExistence type="predicted"/>
<feature type="transmembrane region" description="Helical" evidence="1">
    <location>
        <begin position="20"/>
        <end position="48"/>
    </location>
</feature>
<evidence type="ECO:0008006" key="4">
    <source>
        <dbReference type="Google" id="ProtNLM"/>
    </source>
</evidence>
<sequence length="63" mass="6260">MLGNSVSAQYAGQVIGPLAAGWVGGVLGTSAVFFMTAIVAGAGTVLAFGIRRRLTSHDAVNPG</sequence>
<gene>
    <name evidence="2" type="ORF">E9229_001491</name>
</gene>
<protein>
    <recommendedName>
        <fullName evidence="4">MFS transporter</fullName>
    </recommendedName>
</protein>
<reference evidence="2 3" key="1">
    <citation type="submission" date="2020-08" db="EMBL/GenBank/DDBJ databases">
        <title>Sequencing the genomes of 1000 actinobacteria strains.</title>
        <authorList>
            <person name="Klenk H.-P."/>
        </authorList>
    </citation>
    <scope>NUCLEOTIDE SEQUENCE [LARGE SCALE GENOMIC DNA]</scope>
    <source>
        <strain evidence="2 3">DSM 22826</strain>
    </source>
</reference>
<dbReference type="EMBL" id="JACHVS010000001">
    <property type="protein sequence ID" value="MBB2995300.1"/>
    <property type="molecule type" value="Genomic_DNA"/>
</dbReference>
<keyword evidence="1" id="KW-1133">Transmembrane helix</keyword>